<feature type="transmembrane region" description="Helical" evidence="1">
    <location>
        <begin position="54"/>
        <end position="73"/>
    </location>
</feature>
<feature type="transmembrane region" description="Helical" evidence="1">
    <location>
        <begin position="146"/>
        <end position="167"/>
    </location>
</feature>
<comment type="caution">
    <text evidence="2">The sequence shown here is derived from an EMBL/GenBank/DDBJ whole genome shotgun (WGS) entry which is preliminary data.</text>
</comment>
<evidence type="ECO:0000313" key="2">
    <source>
        <dbReference type="EMBL" id="MBP2478736.1"/>
    </source>
</evidence>
<accession>A0ABS5AQ95</accession>
<feature type="transmembrane region" description="Helical" evidence="1">
    <location>
        <begin position="114"/>
        <end position="134"/>
    </location>
</feature>
<keyword evidence="1" id="KW-0812">Transmembrane</keyword>
<feature type="transmembrane region" description="Helical" evidence="1">
    <location>
        <begin position="85"/>
        <end position="102"/>
    </location>
</feature>
<dbReference type="EMBL" id="JAGIOO010000001">
    <property type="protein sequence ID" value="MBP2478736.1"/>
    <property type="molecule type" value="Genomic_DNA"/>
</dbReference>
<keyword evidence="1" id="KW-0472">Membrane</keyword>
<feature type="transmembrane region" description="Helical" evidence="1">
    <location>
        <begin position="21"/>
        <end position="42"/>
    </location>
</feature>
<sequence length="302" mass="32430">MCLAAKLLFEWLGPRGFLPRYLGEVPLEILFTACTLRLVALLPDGRYRWRGERVLVHLPWLLLALPLATLAAGRPLLGLIAEDTVPRLTAQSAVLLLAVRCFALEPAARRQLRWVLVTGAALVLGFFLVSLGHLGGLAPVPSASALSLLVDAVPATVAPIAVSATLFRHVVLRRSLLYGLLWLEIGVLYLAATALLDTATAERFWVGMAAIAVAAATCAAGPLRRVLTRFADGPEPVAVEFARGPGEGLAEELASVLAKVRLARTQLDDESAAKETLTEVHLDTQRVIEEVRALARGLAEPR</sequence>
<reference evidence="2 3" key="1">
    <citation type="submission" date="2021-03" db="EMBL/GenBank/DDBJ databases">
        <title>Sequencing the genomes of 1000 actinobacteria strains.</title>
        <authorList>
            <person name="Klenk H.-P."/>
        </authorList>
    </citation>
    <scope>NUCLEOTIDE SEQUENCE [LARGE SCALE GENOMIC DNA]</scope>
    <source>
        <strain evidence="2 3">DSM 44580</strain>
    </source>
</reference>
<feature type="transmembrane region" description="Helical" evidence="1">
    <location>
        <begin position="176"/>
        <end position="192"/>
    </location>
</feature>
<evidence type="ECO:0000256" key="1">
    <source>
        <dbReference type="SAM" id="Phobius"/>
    </source>
</evidence>
<proteinExistence type="predicted"/>
<dbReference type="Proteomes" id="UP001519363">
    <property type="component" value="Unassembled WGS sequence"/>
</dbReference>
<keyword evidence="1" id="KW-1133">Transmembrane helix</keyword>
<keyword evidence="3" id="KW-1185">Reference proteome</keyword>
<protein>
    <submittedName>
        <fullName evidence="2">Uncharacterized protein</fullName>
    </submittedName>
</protein>
<feature type="transmembrane region" description="Helical" evidence="1">
    <location>
        <begin position="204"/>
        <end position="223"/>
    </location>
</feature>
<evidence type="ECO:0000313" key="3">
    <source>
        <dbReference type="Proteomes" id="UP001519363"/>
    </source>
</evidence>
<name>A0ABS5AQ95_9PSEU</name>
<organism evidence="2 3">
    <name type="scientific">Crossiella equi</name>
    <dbReference type="NCBI Taxonomy" id="130796"/>
    <lineage>
        <taxon>Bacteria</taxon>
        <taxon>Bacillati</taxon>
        <taxon>Actinomycetota</taxon>
        <taxon>Actinomycetes</taxon>
        <taxon>Pseudonocardiales</taxon>
        <taxon>Pseudonocardiaceae</taxon>
        <taxon>Crossiella</taxon>
    </lineage>
</organism>
<dbReference type="RefSeq" id="WP_086781815.1">
    <property type="nucleotide sequence ID" value="NZ_JAGIOO010000001.1"/>
</dbReference>
<gene>
    <name evidence="2" type="ORF">JOF53_007608</name>
</gene>